<reference evidence="2" key="1">
    <citation type="submission" date="2020-02" db="EMBL/GenBank/DDBJ databases">
        <authorList>
            <person name="Meier V. D."/>
        </authorList>
    </citation>
    <scope>NUCLEOTIDE SEQUENCE</scope>
    <source>
        <strain evidence="2">AVDCRST_MAG64</strain>
    </source>
</reference>
<organism evidence="2">
    <name type="scientific">uncultured Phycisphaerae bacterium</name>
    <dbReference type="NCBI Taxonomy" id="904963"/>
    <lineage>
        <taxon>Bacteria</taxon>
        <taxon>Pseudomonadati</taxon>
        <taxon>Planctomycetota</taxon>
        <taxon>Phycisphaerae</taxon>
        <taxon>environmental samples</taxon>
    </lineage>
</organism>
<feature type="non-terminal residue" evidence="2">
    <location>
        <position position="1"/>
    </location>
</feature>
<feature type="compositionally biased region" description="Basic and acidic residues" evidence="1">
    <location>
        <begin position="17"/>
        <end position="29"/>
    </location>
</feature>
<accession>A0A6J4NRI1</accession>
<name>A0A6J4NRI1_9BACT</name>
<dbReference type="EMBL" id="CADCUQ010000301">
    <property type="protein sequence ID" value="CAA9393788.1"/>
    <property type="molecule type" value="Genomic_DNA"/>
</dbReference>
<feature type="compositionally biased region" description="Basic residues" evidence="1">
    <location>
        <begin position="109"/>
        <end position="123"/>
    </location>
</feature>
<dbReference type="AlphaFoldDB" id="A0A6J4NRI1"/>
<feature type="compositionally biased region" description="Gly residues" evidence="1">
    <location>
        <begin position="30"/>
        <end position="41"/>
    </location>
</feature>
<feature type="region of interest" description="Disordered" evidence="1">
    <location>
        <begin position="1"/>
        <end position="132"/>
    </location>
</feature>
<proteinExistence type="predicted"/>
<feature type="compositionally biased region" description="Low complexity" evidence="1">
    <location>
        <begin position="94"/>
        <end position="108"/>
    </location>
</feature>
<evidence type="ECO:0000256" key="1">
    <source>
        <dbReference type="SAM" id="MobiDB-lite"/>
    </source>
</evidence>
<feature type="non-terminal residue" evidence="2">
    <location>
        <position position="132"/>
    </location>
</feature>
<feature type="compositionally biased region" description="Basic and acidic residues" evidence="1">
    <location>
        <begin position="42"/>
        <end position="55"/>
    </location>
</feature>
<protein>
    <submittedName>
        <fullName evidence="2">Uncharacterized protein</fullName>
    </submittedName>
</protein>
<evidence type="ECO:0000313" key="2">
    <source>
        <dbReference type="EMBL" id="CAA9393788.1"/>
    </source>
</evidence>
<sequence>EATRFGFGLPAGAPPDRPADVSGARDRRGGPGAAGPAGGGGRPRDGNGRGRRDGDDQLPAARGGQRDRVPRAQPLGGVARRARGGAGRVDARAHAAGPAGARRAVGHAGHPRPAQRRVGRRRGGGAGSSPGV</sequence>
<gene>
    <name evidence="2" type="ORF">AVDCRST_MAG64-1316</name>
</gene>